<accession>A0A1R2BRT7</accession>
<keyword evidence="1" id="KW-0732">Signal</keyword>
<dbReference type="Proteomes" id="UP000187209">
    <property type="component" value="Unassembled WGS sequence"/>
</dbReference>
<protein>
    <submittedName>
        <fullName evidence="2">Uncharacterized protein</fullName>
    </submittedName>
</protein>
<gene>
    <name evidence="2" type="ORF">SteCoe_20451</name>
</gene>
<feature type="chain" id="PRO_5012412997" evidence="1">
    <location>
        <begin position="19"/>
        <end position="139"/>
    </location>
</feature>
<reference evidence="2 3" key="1">
    <citation type="submission" date="2016-11" db="EMBL/GenBank/DDBJ databases">
        <title>The macronuclear genome of Stentor coeruleus: a giant cell with tiny introns.</title>
        <authorList>
            <person name="Slabodnick M."/>
            <person name="Ruby J.G."/>
            <person name="Reiff S.B."/>
            <person name="Swart E.C."/>
            <person name="Gosai S."/>
            <person name="Prabakaran S."/>
            <person name="Witkowska E."/>
            <person name="Larue G.E."/>
            <person name="Fisher S."/>
            <person name="Freeman R.M."/>
            <person name="Gunawardena J."/>
            <person name="Chu W."/>
            <person name="Stover N.A."/>
            <person name="Gregory B.D."/>
            <person name="Nowacki M."/>
            <person name="Derisi J."/>
            <person name="Roy S.W."/>
            <person name="Marshall W.F."/>
            <person name="Sood P."/>
        </authorList>
    </citation>
    <scope>NUCLEOTIDE SEQUENCE [LARGE SCALE GENOMIC DNA]</scope>
    <source>
        <strain evidence="2">WM001</strain>
    </source>
</reference>
<evidence type="ECO:0000313" key="3">
    <source>
        <dbReference type="Proteomes" id="UP000187209"/>
    </source>
</evidence>
<dbReference type="AlphaFoldDB" id="A0A1R2BRT7"/>
<sequence length="139" mass="15368">MNAVFLIIGSLFLGDAITSLDLNQQIIGSSCMASPTFAVSSFNVSPWPPILGSNLALNMTGVFSLNEYISEIVVSTYFNHNWKSHSLYIDQEYLKDTLTTFFINSSSGSQSGNYAQQMVIIGGETTLTYLACWQFAYYI</sequence>
<keyword evidence="3" id="KW-1185">Reference proteome</keyword>
<feature type="signal peptide" evidence="1">
    <location>
        <begin position="1"/>
        <end position="18"/>
    </location>
</feature>
<evidence type="ECO:0000313" key="2">
    <source>
        <dbReference type="EMBL" id="OMJ79523.1"/>
    </source>
</evidence>
<proteinExistence type="predicted"/>
<organism evidence="2 3">
    <name type="scientific">Stentor coeruleus</name>
    <dbReference type="NCBI Taxonomy" id="5963"/>
    <lineage>
        <taxon>Eukaryota</taxon>
        <taxon>Sar</taxon>
        <taxon>Alveolata</taxon>
        <taxon>Ciliophora</taxon>
        <taxon>Postciliodesmatophora</taxon>
        <taxon>Heterotrichea</taxon>
        <taxon>Heterotrichida</taxon>
        <taxon>Stentoridae</taxon>
        <taxon>Stentor</taxon>
    </lineage>
</organism>
<evidence type="ECO:0000256" key="1">
    <source>
        <dbReference type="SAM" id="SignalP"/>
    </source>
</evidence>
<dbReference type="EMBL" id="MPUH01000467">
    <property type="protein sequence ID" value="OMJ79523.1"/>
    <property type="molecule type" value="Genomic_DNA"/>
</dbReference>
<comment type="caution">
    <text evidence="2">The sequence shown here is derived from an EMBL/GenBank/DDBJ whole genome shotgun (WGS) entry which is preliminary data.</text>
</comment>
<name>A0A1R2BRT7_9CILI</name>